<dbReference type="RefSeq" id="WP_251740062.1">
    <property type="nucleotide sequence ID" value="NZ_JBHUOJ010000037.1"/>
</dbReference>
<dbReference type="EMBL" id="JBHUOJ010000037">
    <property type="protein sequence ID" value="MFD2834919.1"/>
    <property type="molecule type" value="Genomic_DNA"/>
</dbReference>
<evidence type="ECO:0000313" key="3">
    <source>
        <dbReference type="EMBL" id="MFD2834919.1"/>
    </source>
</evidence>
<evidence type="ECO:0000256" key="2">
    <source>
        <dbReference type="HAMAP-Rule" id="MF_00795"/>
    </source>
</evidence>
<dbReference type="PANTHER" id="PTHR12598">
    <property type="entry name" value="COPPER HOMEOSTASIS PROTEIN CUTC"/>
    <property type="match status" value="1"/>
</dbReference>
<protein>
    <recommendedName>
        <fullName evidence="2">PF03932 family protein CutC</fullName>
    </recommendedName>
</protein>
<dbReference type="InterPro" id="IPR036822">
    <property type="entry name" value="CutC-like_dom_sf"/>
</dbReference>
<comment type="subcellular location">
    <subcellularLocation>
        <location evidence="2">Cytoplasm</location>
    </subcellularLocation>
</comment>
<keyword evidence="2" id="KW-0963">Cytoplasm</keyword>
<accession>A0ABW5X9C3</accession>
<sequence>MLVEVCTNSLESAINAEKGGADRIELCSELGVGGITPSFGLIESVLQRISIPVHVLIRPRSGNFTYSEMEFEVMLKDIEKSKELGAAGIVTGVLDENREIDLIKTSALYQASGKLHFTFHRAFDWLKDQTESFKKLQKLGVDAILTSGGKNNVDQGFNTLKKLNQIAENCQIMPGGGVNLQNIKKFKTADFKAIHFSASKFVETTNYEIPVSMNSEKFLQEKMKTLSDVRIIEEMVQMLK</sequence>
<evidence type="ECO:0000313" key="4">
    <source>
        <dbReference type="Proteomes" id="UP001597438"/>
    </source>
</evidence>
<dbReference type="Pfam" id="PF03932">
    <property type="entry name" value="CutC"/>
    <property type="match status" value="1"/>
</dbReference>
<comment type="caution">
    <text evidence="3">The sequence shown here is derived from an EMBL/GenBank/DDBJ whole genome shotgun (WGS) entry which is preliminary data.</text>
</comment>
<organism evidence="3 4">
    <name type="scientific">Christiangramia antarctica</name>
    <dbReference type="NCBI Taxonomy" id="2058158"/>
    <lineage>
        <taxon>Bacteria</taxon>
        <taxon>Pseudomonadati</taxon>
        <taxon>Bacteroidota</taxon>
        <taxon>Flavobacteriia</taxon>
        <taxon>Flavobacteriales</taxon>
        <taxon>Flavobacteriaceae</taxon>
        <taxon>Christiangramia</taxon>
    </lineage>
</organism>
<comment type="caution">
    <text evidence="2">Once thought to be involved in copper homeostasis, experiments in E.coli have shown this is not the case.</text>
</comment>
<dbReference type="Proteomes" id="UP001597438">
    <property type="component" value="Unassembled WGS sequence"/>
</dbReference>
<gene>
    <name evidence="2" type="primary">cutC</name>
    <name evidence="3" type="ORF">ACFSYS_16630</name>
</gene>
<dbReference type="HAMAP" id="MF_00795">
    <property type="entry name" value="CutC"/>
    <property type="match status" value="1"/>
</dbReference>
<dbReference type="SUPFAM" id="SSF110395">
    <property type="entry name" value="CutC-like"/>
    <property type="match status" value="1"/>
</dbReference>
<keyword evidence="4" id="KW-1185">Reference proteome</keyword>
<name>A0ABW5X9C3_9FLAO</name>
<dbReference type="PANTHER" id="PTHR12598:SF0">
    <property type="entry name" value="COPPER HOMEOSTASIS PROTEIN CUTC HOMOLOG"/>
    <property type="match status" value="1"/>
</dbReference>
<comment type="similarity">
    <text evidence="1 2">Belongs to the CutC family.</text>
</comment>
<dbReference type="Gene3D" id="3.20.20.380">
    <property type="entry name" value="Copper homeostasis (CutC) domain"/>
    <property type="match status" value="1"/>
</dbReference>
<dbReference type="InterPro" id="IPR005627">
    <property type="entry name" value="CutC-like"/>
</dbReference>
<proteinExistence type="inferred from homology"/>
<reference evidence="4" key="1">
    <citation type="journal article" date="2019" name="Int. J. Syst. Evol. Microbiol.">
        <title>The Global Catalogue of Microorganisms (GCM) 10K type strain sequencing project: providing services to taxonomists for standard genome sequencing and annotation.</title>
        <authorList>
            <consortium name="The Broad Institute Genomics Platform"/>
            <consortium name="The Broad Institute Genome Sequencing Center for Infectious Disease"/>
            <person name="Wu L."/>
            <person name="Ma J."/>
        </authorList>
    </citation>
    <scope>NUCLEOTIDE SEQUENCE [LARGE SCALE GENOMIC DNA]</scope>
    <source>
        <strain evidence="4">KCTC 52925</strain>
    </source>
</reference>
<evidence type="ECO:0000256" key="1">
    <source>
        <dbReference type="ARBA" id="ARBA00007768"/>
    </source>
</evidence>